<sequence length="409" mass="44647">MLTFIAFFASIALIHILSIRMRIHPFLSLISAAFVYGILCGMDHRSIIVHITSGLGGIFSVLCIIIFSGVAIAEFLNRTKDIKTIINDILMIFKRDCSLVPLFSGYLLSIPVMCCITAFIVLNPIVEGIALKVKYPEKKFTYMLSIGTVISYNLIYPSPVIIVITDALDIDPFDTLVVSIPLSALLLILSYYHMRTNIEIIPEKIHASFRSSIGAWSPIVISILLILLGLIVDNPIINFLGDVNVALLIGVSVSITLAKRDLSADEIGETLKRSSGRAGRILLDLCGAGALGSIIAHSNFPMDVIGLVEQSFIPVMLSPFLIAIVIQTAQGSRVVTTIIAASLVKDLACMETVFMICAGTFIFSYVSDPYFWLVKQDSSMKETLRYYTVPLALAGAVVLVCAILLLYSK</sequence>
<evidence type="ECO:0000313" key="2">
    <source>
        <dbReference type="Proteomes" id="UP000248329"/>
    </source>
</evidence>
<dbReference type="Proteomes" id="UP000248329">
    <property type="component" value="Unassembled WGS sequence"/>
</dbReference>
<proteinExistence type="predicted"/>
<gene>
    <name evidence="1" type="ORF">C4B59_11750</name>
</gene>
<evidence type="ECO:0000313" key="1">
    <source>
        <dbReference type="EMBL" id="PXF59326.1"/>
    </source>
</evidence>
<accession>A0AC61L0W6</accession>
<protein>
    <submittedName>
        <fullName evidence="1">Uncharacterized protein</fullName>
    </submittedName>
</protein>
<reference evidence="1" key="1">
    <citation type="submission" date="2018-01" db="EMBL/GenBank/DDBJ databases">
        <authorList>
            <person name="Krukenberg V."/>
        </authorList>
    </citation>
    <scope>NUCLEOTIDE SEQUENCE</scope>
    <source>
        <strain evidence="1">E20ANME2</strain>
    </source>
</reference>
<dbReference type="EMBL" id="PQXF01000026">
    <property type="protein sequence ID" value="PXF59326.1"/>
    <property type="molecule type" value="Genomic_DNA"/>
</dbReference>
<organism evidence="1 2">
    <name type="scientific">Candidatus Methanogaster sp</name>
    <dbReference type="NCBI Taxonomy" id="3386292"/>
    <lineage>
        <taxon>Archaea</taxon>
        <taxon>Methanobacteriati</taxon>
        <taxon>Methanobacteriota</taxon>
        <taxon>Stenosarchaea group</taxon>
        <taxon>Methanomicrobia</taxon>
        <taxon>Methanosarcinales</taxon>
        <taxon>ANME-2 cluster</taxon>
        <taxon>Candidatus Methanogasteraceae</taxon>
        <taxon>Candidatus Methanogaster</taxon>
    </lineage>
</organism>
<comment type="caution">
    <text evidence="1">The sequence shown here is derived from an EMBL/GenBank/DDBJ whole genome shotgun (WGS) entry which is preliminary data.</text>
</comment>
<name>A0AC61L0W6_9EURY</name>